<reference evidence="10" key="1">
    <citation type="submission" date="2021-04" db="EMBL/GenBank/DDBJ databases">
        <title>Pseudonocardia sp. nov., isolated from sandy soil of mangrove forest.</title>
        <authorList>
            <person name="Zan Z."/>
            <person name="Huang R."/>
            <person name="Liu W."/>
        </authorList>
    </citation>
    <scope>NUCLEOTIDE SEQUENCE</scope>
    <source>
        <strain evidence="10">S2-4</strain>
    </source>
</reference>
<dbReference type="EMBL" id="JAGSOV010000006">
    <property type="protein sequence ID" value="MCO1653791.1"/>
    <property type="molecule type" value="Genomic_DNA"/>
</dbReference>
<evidence type="ECO:0000256" key="7">
    <source>
        <dbReference type="PROSITE-ProRule" id="PRU10141"/>
    </source>
</evidence>
<dbReference type="InterPro" id="IPR008271">
    <property type="entry name" value="Ser/Thr_kinase_AS"/>
</dbReference>
<dbReference type="EC" id="2.7.11.1" evidence="2"/>
<evidence type="ECO:0000256" key="4">
    <source>
        <dbReference type="ARBA" id="ARBA00022741"/>
    </source>
</evidence>
<protein>
    <recommendedName>
        <fullName evidence="2">non-specific serine/threonine protein kinase</fullName>
        <ecNumber evidence="2">2.7.11.1</ecNumber>
    </recommendedName>
</protein>
<evidence type="ECO:0000256" key="6">
    <source>
        <dbReference type="ARBA" id="ARBA00022840"/>
    </source>
</evidence>
<feature type="region of interest" description="Disordered" evidence="8">
    <location>
        <begin position="299"/>
        <end position="469"/>
    </location>
</feature>
<evidence type="ECO:0000313" key="10">
    <source>
        <dbReference type="EMBL" id="MCO1653791.1"/>
    </source>
</evidence>
<dbReference type="InterPro" id="IPR050660">
    <property type="entry name" value="NEK_Ser/Thr_kinase"/>
</dbReference>
<name>A0ABT0ZSU3_9PSEU</name>
<evidence type="ECO:0000259" key="9">
    <source>
        <dbReference type="PROSITE" id="PS50011"/>
    </source>
</evidence>
<dbReference type="PROSITE" id="PS00107">
    <property type="entry name" value="PROTEIN_KINASE_ATP"/>
    <property type="match status" value="1"/>
</dbReference>
<feature type="binding site" evidence="7">
    <location>
        <position position="40"/>
    </location>
    <ligand>
        <name>ATP</name>
        <dbReference type="ChEBI" id="CHEBI:30616"/>
    </ligand>
</feature>
<dbReference type="RefSeq" id="WP_252435382.1">
    <property type="nucleotide sequence ID" value="NZ_JAGSOV010000006.1"/>
</dbReference>
<comment type="similarity">
    <text evidence="1">Belongs to the protein kinase superfamily. NEK Ser/Thr protein kinase family. NIMA subfamily.</text>
</comment>
<feature type="compositionally biased region" description="Low complexity" evidence="8">
    <location>
        <begin position="362"/>
        <end position="382"/>
    </location>
</feature>
<dbReference type="Gene3D" id="1.10.510.10">
    <property type="entry name" value="Transferase(Phosphotransferase) domain 1"/>
    <property type="match status" value="1"/>
</dbReference>
<dbReference type="PROSITE" id="PS00108">
    <property type="entry name" value="PROTEIN_KINASE_ST"/>
    <property type="match status" value="1"/>
</dbReference>
<dbReference type="SMART" id="SM00220">
    <property type="entry name" value="S_TKc"/>
    <property type="match status" value="1"/>
</dbReference>
<keyword evidence="11" id="KW-1185">Reference proteome</keyword>
<dbReference type="Pfam" id="PF00069">
    <property type="entry name" value="Pkinase"/>
    <property type="match status" value="1"/>
</dbReference>
<keyword evidence="4 7" id="KW-0547">Nucleotide-binding</keyword>
<dbReference type="GO" id="GO:0016301">
    <property type="term" value="F:kinase activity"/>
    <property type="evidence" value="ECO:0007669"/>
    <property type="project" value="UniProtKB-KW"/>
</dbReference>
<dbReference type="PROSITE" id="PS50011">
    <property type="entry name" value="PROTEIN_KINASE_DOM"/>
    <property type="match status" value="1"/>
</dbReference>
<evidence type="ECO:0000256" key="8">
    <source>
        <dbReference type="SAM" id="MobiDB-lite"/>
    </source>
</evidence>
<feature type="compositionally biased region" description="Acidic residues" evidence="8">
    <location>
        <begin position="436"/>
        <end position="449"/>
    </location>
</feature>
<feature type="domain" description="Protein kinase" evidence="9">
    <location>
        <begin position="11"/>
        <end position="261"/>
    </location>
</feature>
<evidence type="ECO:0000313" key="11">
    <source>
        <dbReference type="Proteomes" id="UP001165283"/>
    </source>
</evidence>
<keyword evidence="3" id="KW-0808">Transferase</keyword>
<evidence type="ECO:0000256" key="1">
    <source>
        <dbReference type="ARBA" id="ARBA00010886"/>
    </source>
</evidence>
<evidence type="ECO:0000256" key="5">
    <source>
        <dbReference type="ARBA" id="ARBA00022777"/>
    </source>
</evidence>
<dbReference type="InterPro" id="IPR000719">
    <property type="entry name" value="Prot_kinase_dom"/>
</dbReference>
<dbReference type="SUPFAM" id="SSF56112">
    <property type="entry name" value="Protein kinase-like (PK-like)"/>
    <property type="match status" value="1"/>
</dbReference>
<keyword evidence="5 10" id="KW-0418">Kinase</keyword>
<keyword evidence="6 7" id="KW-0067">ATP-binding</keyword>
<dbReference type="CDD" id="cd14014">
    <property type="entry name" value="STKc_PknB_like"/>
    <property type="match status" value="1"/>
</dbReference>
<dbReference type="PANTHER" id="PTHR43671">
    <property type="entry name" value="SERINE/THREONINE-PROTEIN KINASE NEK"/>
    <property type="match status" value="1"/>
</dbReference>
<gene>
    <name evidence="10" type="ORF">KDL28_01850</name>
</gene>
<dbReference type="InterPro" id="IPR011009">
    <property type="entry name" value="Kinase-like_dom_sf"/>
</dbReference>
<organism evidence="10 11">
    <name type="scientific">Pseudonocardia humida</name>
    <dbReference type="NCBI Taxonomy" id="2800819"/>
    <lineage>
        <taxon>Bacteria</taxon>
        <taxon>Bacillati</taxon>
        <taxon>Actinomycetota</taxon>
        <taxon>Actinomycetes</taxon>
        <taxon>Pseudonocardiales</taxon>
        <taxon>Pseudonocardiaceae</taxon>
        <taxon>Pseudonocardia</taxon>
    </lineage>
</organism>
<comment type="caution">
    <text evidence="10">The sequence shown here is derived from an EMBL/GenBank/DDBJ whole genome shotgun (WGS) entry which is preliminary data.</text>
</comment>
<dbReference type="PANTHER" id="PTHR43671:SF13">
    <property type="entry name" value="SERINE_THREONINE-PROTEIN KINASE NEK2"/>
    <property type="match status" value="1"/>
</dbReference>
<evidence type="ECO:0000256" key="2">
    <source>
        <dbReference type="ARBA" id="ARBA00012513"/>
    </source>
</evidence>
<evidence type="ECO:0000256" key="3">
    <source>
        <dbReference type="ARBA" id="ARBA00022679"/>
    </source>
</evidence>
<dbReference type="InterPro" id="IPR017441">
    <property type="entry name" value="Protein_kinase_ATP_BS"/>
</dbReference>
<dbReference type="Proteomes" id="UP001165283">
    <property type="component" value="Unassembled WGS sequence"/>
</dbReference>
<accession>A0ABT0ZSU3</accession>
<sequence>MHAGAVLDERYEIGPELGRGSTATVHRALDLTTGRDVAVKVFTTAPSPADHGRDRREVRILSGLRHPGLVTFLDAGTADGDRYVVTDLIDGRSLAEALGEGTMDAAAVAALGAELADALAYVHEEGVVHRDVKPANILLDRDGRPRLADFGIARLDGATKVTHTGMVVGTAAYMAPEQVRGDDVSAPADVYSLGLVLVEALTGEREYPGSAVEAAIARLHRPPRVPAVAGPALAGVLRRMTAIAPSARPSAAEVATLLRALPEPGAARRGAVRRVLPLAAAAVLVSGLTAGYVLSGPEPEATAPTAAVPPAPSSDAGTGAPTITIVEADSADTAPRLVTSPRSTGGSGRAAGPADPAPADPGPGQQAAVVDAAVATETGSDADSADTDSADTPSAPAPADPDAVDEAGDPGGPQTPAEPAGDAERPDVDDGGPGSDADDAEDDESDDEGGNGKGNGSARSGKGAGGGKG</sequence>
<proteinExistence type="inferred from homology"/>